<dbReference type="Pfam" id="PF01258">
    <property type="entry name" value="zf-dskA_traR"/>
    <property type="match status" value="1"/>
</dbReference>
<comment type="caution">
    <text evidence="6">The sequence shown here is derived from an EMBL/GenBank/DDBJ whole genome shotgun (WGS) entry which is preliminary data.</text>
</comment>
<dbReference type="GO" id="GO:0008270">
    <property type="term" value="F:zinc ion binding"/>
    <property type="evidence" value="ECO:0007669"/>
    <property type="project" value="UniProtKB-KW"/>
</dbReference>
<evidence type="ECO:0000256" key="4">
    <source>
        <dbReference type="PROSITE-ProRule" id="PRU00510"/>
    </source>
</evidence>
<dbReference type="AlphaFoldDB" id="A0A2H0FIZ1"/>
<feature type="non-terminal residue" evidence="6">
    <location>
        <position position="1"/>
    </location>
</feature>
<keyword evidence="1" id="KW-0479">Metal-binding</keyword>
<evidence type="ECO:0000313" key="6">
    <source>
        <dbReference type="EMBL" id="PIQ06667.1"/>
    </source>
</evidence>
<gene>
    <name evidence="6" type="ORF">COW72_01735</name>
</gene>
<dbReference type="EMBL" id="PCUC01000098">
    <property type="protein sequence ID" value="PIQ06667.1"/>
    <property type="molecule type" value="Genomic_DNA"/>
</dbReference>
<keyword evidence="3" id="KW-0862">Zinc</keyword>
<sequence>EKCGKEIDEKRLKISPEARFCLNCKK</sequence>
<protein>
    <recommendedName>
        <fullName evidence="5">Zinc finger DksA/TraR C4-type domain-containing protein</fullName>
    </recommendedName>
</protein>
<evidence type="ECO:0000256" key="1">
    <source>
        <dbReference type="ARBA" id="ARBA00022723"/>
    </source>
</evidence>
<dbReference type="Proteomes" id="UP000230778">
    <property type="component" value="Unassembled WGS sequence"/>
</dbReference>
<proteinExistence type="predicted"/>
<name>A0A2H0FIZ1_9BACT</name>
<dbReference type="Gene3D" id="1.20.120.910">
    <property type="entry name" value="DksA, coiled-coil domain"/>
    <property type="match status" value="1"/>
</dbReference>
<accession>A0A2H0FIZ1</accession>
<dbReference type="InterPro" id="IPR000962">
    <property type="entry name" value="Znf_DskA_TraR"/>
</dbReference>
<feature type="domain" description="Zinc finger DksA/TraR C4-type" evidence="5">
    <location>
        <begin position="1"/>
        <end position="25"/>
    </location>
</feature>
<comment type="caution">
    <text evidence="4">Lacks conserved residue(s) required for the propagation of feature annotation.</text>
</comment>
<evidence type="ECO:0000313" key="7">
    <source>
        <dbReference type="Proteomes" id="UP000230778"/>
    </source>
</evidence>
<organism evidence="6 7">
    <name type="scientific">Candidatus Nealsonbacteria bacterium CG18_big_fil_WC_8_21_14_2_50_37_10</name>
    <dbReference type="NCBI Taxonomy" id="1974717"/>
    <lineage>
        <taxon>Bacteria</taxon>
        <taxon>Candidatus Nealsoniibacteriota</taxon>
    </lineage>
</organism>
<keyword evidence="2" id="KW-0863">Zinc-finger</keyword>
<dbReference type="PROSITE" id="PS51128">
    <property type="entry name" value="ZF_DKSA_2"/>
    <property type="match status" value="1"/>
</dbReference>
<evidence type="ECO:0000256" key="2">
    <source>
        <dbReference type="ARBA" id="ARBA00022771"/>
    </source>
</evidence>
<evidence type="ECO:0000256" key="3">
    <source>
        <dbReference type="ARBA" id="ARBA00022833"/>
    </source>
</evidence>
<reference evidence="6 7" key="1">
    <citation type="submission" date="2017-09" db="EMBL/GenBank/DDBJ databases">
        <title>Depth-based differentiation of microbial function through sediment-hosted aquifers and enrichment of novel symbionts in the deep terrestrial subsurface.</title>
        <authorList>
            <person name="Probst A.J."/>
            <person name="Ladd B."/>
            <person name="Jarett J.K."/>
            <person name="Geller-Mcgrath D.E."/>
            <person name="Sieber C.M."/>
            <person name="Emerson J.B."/>
            <person name="Anantharaman K."/>
            <person name="Thomas B.C."/>
            <person name="Malmstrom R."/>
            <person name="Stieglmeier M."/>
            <person name="Klingl A."/>
            <person name="Woyke T."/>
            <person name="Ryan C.M."/>
            <person name="Banfield J.F."/>
        </authorList>
    </citation>
    <scope>NUCLEOTIDE SEQUENCE [LARGE SCALE GENOMIC DNA]</scope>
    <source>
        <strain evidence="6">CG18_big_fil_WC_8_21_14_2_50_37_10</strain>
    </source>
</reference>
<evidence type="ECO:0000259" key="5">
    <source>
        <dbReference type="Pfam" id="PF01258"/>
    </source>
</evidence>
<dbReference type="SUPFAM" id="SSF57716">
    <property type="entry name" value="Glucocorticoid receptor-like (DNA-binding domain)"/>
    <property type="match status" value="1"/>
</dbReference>